<organism evidence="1 2">
    <name type="scientific">Halarchaeum grantii</name>
    <dbReference type="NCBI Taxonomy" id="1193105"/>
    <lineage>
        <taxon>Archaea</taxon>
        <taxon>Methanobacteriati</taxon>
        <taxon>Methanobacteriota</taxon>
        <taxon>Stenosarchaea group</taxon>
        <taxon>Halobacteria</taxon>
        <taxon>Halobacteriales</taxon>
        <taxon>Halobacteriaceae</taxon>
    </lineage>
</organism>
<sequence>MPQTQLDVDRYVPSEYLKRQLLSGDIETLTLHERVADPGDTFEVHGATFEITAVEVRDAADLDVPDEDGNAVVHFFERVA</sequence>
<keyword evidence="2" id="KW-1185">Reference proteome</keyword>
<protein>
    <recommendedName>
        <fullName evidence="3">ASCH domain-containing protein</fullName>
    </recommendedName>
</protein>
<dbReference type="AlphaFoldDB" id="A0A830EZC6"/>
<reference evidence="1 2" key="1">
    <citation type="journal article" date="2019" name="Int. J. Syst. Evol. Microbiol.">
        <title>The Global Catalogue of Microorganisms (GCM) 10K type strain sequencing project: providing services to taxonomists for standard genome sequencing and annotation.</title>
        <authorList>
            <consortium name="The Broad Institute Genomics Platform"/>
            <consortium name="The Broad Institute Genome Sequencing Center for Infectious Disease"/>
            <person name="Wu L."/>
            <person name="Ma J."/>
        </authorList>
    </citation>
    <scope>NUCLEOTIDE SEQUENCE [LARGE SCALE GENOMIC DNA]</scope>
    <source>
        <strain evidence="1 2">JCM 19585</strain>
    </source>
</reference>
<comment type="caution">
    <text evidence="1">The sequence shown here is derived from an EMBL/GenBank/DDBJ whole genome shotgun (WGS) entry which is preliminary data.</text>
</comment>
<evidence type="ECO:0008006" key="3">
    <source>
        <dbReference type="Google" id="ProtNLM"/>
    </source>
</evidence>
<dbReference type="RefSeq" id="WP_188878367.1">
    <property type="nucleotide sequence ID" value="NZ_BMPF01000001.1"/>
</dbReference>
<dbReference type="EMBL" id="BMPF01000001">
    <property type="protein sequence ID" value="GGL24769.1"/>
    <property type="molecule type" value="Genomic_DNA"/>
</dbReference>
<evidence type="ECO:0000313" key="1">
    <source>
        <dbReference type="EMBL" id="GGL24769.1"/>
    </source>
</evidence>
<proteinExistence type="predicted"/>
<dbReference type="Proteomes" id="UP000628840">
    <property type="component" value="Unassembled WGS sequence"/>
</dbReference>
<accession>A0A830EZC6</accession>
<name>A0A830EZC6_9EURY</name>
<dbReference type="OrthoDB" id="359403at2157"/>
<evidence type="ECO:0000313" key="2">
    <source>
        <dbReference type="Proteomes" id="UP000628840"/>
    </source>
</evidence>
<gene>
    <name evidence="1" type="ORF">GCM10009037_05370</name>
</gene>